<dbReference type="Proteomes" id="UP000266861">
    <property type="component" value="Unassembled WGS sequence"/>
</dbReference>
<dbReference type="OrthoDB" id="2404197at2759"/>
<name>A0A397JJ56_9GLOM</name>
<evidence type="ECO:0000313" key="2">
    <source>
        <dbReference type="Proteomes" id="UP000266861"/>
    </source>
</evidence>
<reference evidence="1 2" key="1">
    <citation type="submission" date="2018-08" db="EMBL/GenBank/DDBJ databases">
        <title>Genome and evolution of the arbuscular mycorrhizal fungus Diversispora epigaea (formerly Glomus versiforme) and its bacterial endosymbionts.</title>
        <authorList>
            <person name="Sun X."/>
            <person name="Fei Z."/>
            <person name="Harrison M."/>
        </authorList>
    </citation>
    <scope>NUCLEOTIDE SEQUENCE [LARGE SCALE GENOMIC DNA]</scope>
    <source>
        <strain evidence="1 2">IT104</strain>
    </source>
</reference>
<accession>A0A397JJ56</accession>
<gene>
    <name evidence="1" type="ORF">Glove_33g67</name>
</gene>
<keyword evidence="2" id="KW-1185">Reference proteome</keyword>
<evidence type="ECO:0000313" key="1">
    <source>
        <dbReference type="EMBL" id="RHZ87617.1"/>
    </source>
</evidence>
<dbReference type="EMBL" id="PQFF01000031">
    <property type="protein sequence ID" value="RHZ87617.1"/>
    <property type="molecule type" value="Genomic_DNA"/>
</dbReference>
<organism evidence="1 2">
    <name type="scientific">Diversispora epigaea</name>
    <dbReference type="NCBI Taxonomy" id="1348612"/>
    <lineage>
        <taxon>Eukaryota</taxon>
        <taxon>Fungi</taxon>
        <taxon>Fungi incertae sedis</taxon>
        <taxon>Mucoromycota</taxon>
        <taxon>Glomeromycotina</taxon>
        <taxon>Glomeromycetes</taxon>
        <taxon>Diversisporales</taxon>
        <taxon>Diversisporaceae</taxon>
        <taxon>Diversispora</taxon>
    </lineage>
</organism>
<protein>
    <submittedName>
        <fullName evidence="1">Uncharacterized protein</fullName>
    </submittedName>
</protein>
<dbReference type="AlphaFoldDB" id="A0A397JJ56"/>
<sequence>MVKKLQVSNNSTNPVFEEIDDNDKALKQCMKEITLKLSDLETMQSNANEVTRCVFITTHRWQLFEDPMKKKFT</sequence>
<comment type="caution">
    <text evidence="1">The sequence shown here is derived from an EMBL/GenBank/DDBJ whole genome shotgun (WGS) entry which is preliminary data.</text>
</comment>
<proteinExistence type="predicted"/>